<keyword evidence="3" id="KW-0808">Transferase</keyword>
<comment type="catalytic activity">
    <reaction evidence="6">
        <text>a 6-O-methyl-2'-deoxyguanosine in DNA + L-cysteinyl-[protein] = S-methyl-L-cysteinyl-[protein] + a 2'-deoxyguanosine in DNA</text>
        <dbReference type="Rhea" id="RHEA:24000"/>
        <dbReference type="Rhea" id="RHEA-COMP:10131"/>
        <dbReference type="Rhea" id="RHEA-COMP:10132"/>
        <dbReference type="Rhea" id="RHEA-COMP:11367"/>
        <dbReference type="Rhea" id="RHEA-COMP:11368"/>
        <dbReference type="ChEBI" id="CHEBI:29950"/>
        <dbReference type="ChEBI" id="CHEBI:82612"/>
        <dbReference type="ChEBI" id="CHEBI:85445"/>
        <dbReference type="ChEBI" id="CHEBI:85448"/>
        <dbReference type="EC" id="2.1.1.63"/>
    </reaction>
</comment>
<evidence type="ECO:0000256" key="5">
    <source>
        <dbReference type="ARBA" id="ARBA00023204"/>
    </source>
</evidence>
<gene>
    <name evidence="8" type="ORF">NDR89_14030</name>
</gene>
<evidence type="ECO:0000256" key="4">
    <source>
        <dbReference type="ARBA" id="ARBA00022763"/>
    </source>
</evidence>
<dbReference type="InterPro" id="IPR014048">
    <property type="entry name" value="MethylDNA_cys_MeTrfase_DNA-bd"/>
</dbReference>
<organism evidence="8 9">
    <name type="scientific">Cupriavidus gilardii</name>
    <dbReference type="NCBI Taxonomy" id="82541"/>
    <lineage>
        <taxon>Bacteria</taxon>
        <taxon>Pseudomonadati</taxon>
        <taxon>Pseudomonadota</taxon>
        <taxon>Betaproteobacteria</taxon>
        <taxon>Burkholderiales</taxon>
        <taxon>Burkholderiaceae</taxon>
        <taxon>Cupriavidus</taxon>
    </lineage>
</organism>
<dbReference type="Proteomes" id="UP001056648">
    <property type="component" value="Chromosome 2"/>
</dbReference>
<reference evidence="8" key="1">
    <citation type="submission" date="2022-06" db="EMBL/GenBank/DDBJ databases">
        <title>Complete genome sequence and characterization of Cupriavidus gilardii QJ1 isolated from contaminating cells.</title>
        <authorList>
            <person name="Qi J."/>
        </authorList>
    </citation>
    <scope>NUCLEOTIDE SEQUENCE</scope>
    <source>
        <strain evidence="8">QJ1</strain>
    </source>
</reference>
<keyword evidence="9" id="KW-1185">Reference proteome</keyword>
<keyword evidence="4" id="KW-0227">DNA damage</keyword>
<protein>
    <submittedName>
        <fullName evidence="8">Methylated-DNA--[protein]-cysteine S-methyltransferase</fullName>
    </submittedName>
</protein>
<keyword evidence="2" id="KW-0489">Methyltransferase</keyword>
<evidence type="ECO:0000256" key="1">
    <source>
        <dbReference type="ARBA" id="ARBA00001286"/>
    </source>
</evidence>
<name>A0ABY4VU93_9BURK</name>
<sequence>MQLHPNPSTDSPPASLQPDRDARLAARFDAILAAPFGRIGVRADAQCIHAIHFLPERFALRGADLPPIRQLAAQLEAYYADPDAPLDVPLAGTGTEFQRRVWQAIRAVRCGRTATYGELAANVGGTARAVGQACGDNPFPLVVPCHRVVGAKGLGGFAHHGEDGFHLEVKRWLLRHERVMLL</sequence>
<evidence type="ECO:0000313" key="9">
    <source>
        <dbReference type="Proteomes" id="UP001056648"/>
    </source>
</evidence>
<feature type="domain" description="Methylated-DNA-[protein]-cysteine S-methyltransferase DNA binding" evidence="7">
    <location>
        <begin position="96"/>
        <end position="179"/>
    </location>
</feature>
<dbReference type="GeneID" id="70690885"/>
<dbReference type="RefSeq" id="WP_244959355.1">
    <property type="nucleotide sequence ID" value="NZ_CP054626.1"/>
</dbReference>
<evidence type="ECO:0000259" key="7">
    <source>
        <dbReference type="Pfam" id="PF01035"/>
    </source>
</evidence>
<evidence type="ECO:0000256" key="6">
    <source>
        <dbReference type="ARBA" id="ARBA00049348"/>
    </source>
</evidence>
<dbReference type="PANTHER" id="PTHR10815">
    <property type="entry name" value="METHYLATED-DNA--PROTEIN-CYSTEINE METHYLTRANSFERASE"/>
    <property type="match status" value="1"/>
</dbReference>
<dbReference type="InterPro" id="IPR001497">
    <property type="entry name" value="MethylDNA_cys_MeTrfase_AS"/>
</dbReference>
<dbReference type="PROSITE" id="PS00374">
    <property type="entry name" value="MGMT"/>
    <property type="match status" value="1"/>
</dbReference>
<dbReference type="EMBL" id="CP098736">
    <property type="protein sequence ID" value="USE80859.1"/>
    <property type="molecule type" value="Genomic_DNA"/>
</dbReference>
<evidence type="ECO:0000256" key="3">
    <source>
        <dbReference type="ARBA" id="ARBA00022679"/>
    </source>
</evidence>
<evidence type="ECO:0000313" key="8">
    <source>
        <dbReference type="EMBL" id="USE80859.1"/>
    </source>
</evidence>
<dbReference type="PANTHER" id="PTHR10815:SF13">
    <property type="entry name" value="METHYLATED-DNA--PROTEIN-CYSTEINE METHYLTRANSFERASE"/>
    <property type="match status" value="1"/>
</dbReference>
<dbReference type="SUPFAM" id="SSF46767">
    <property type="entry name" value="Methylated DNA-protein cysteine methyltransferase, C-terminal domain"/>
    <property type="match status" value="1"/>
</dbReference>
<dbReference type="InterPro" id="IPR036388">
    <property type="entry name" value="WH-like_DNA-bd_sf"/>
</dbReference>
<evidence type="ECO:0000256" key="2">
    <source>
        <dbReference type="ARBA" id="ARBA00022603"/>
    </source>
</evidence>
<accession>A0ABY4VU93</accession>
<keyword evidence="5" id="KW-0234">DNA repair</keyword>
<proteinExistence type="predicted"/>
<comment type="catalytic activity">
    <reaction evidence="1">
        <text>a 4-O-methyl-thymidine in DNA + L-cysteinyl-[protein] = a thymidine in DNA + S-methyl-L-cysteinyl-[protein]</text>
        <dbReference type="Rhea" id="RHEA:53428"/>
        <dbReference type="Rhea" id="RHEA-COMP:10131"/>
        <dbReference type="Rhea" id="RHEA-COMP:10132"/>
        <dbReference type="Rhea" id="RHEA-COMP:13555"/>
        <dbReference type="Rhea" id="RHEA-COMP:13556"/>
        <dbReference type="ChEBI" id="CHEBI:29950"/>
        <dbReference type="ChEBI" id="CHEBI:82612"/>
        <dbReference type="ChEBI" id="CHEBI:137386"/>
        <dbReference type="ChEBI" id="CHEBI:137387"/>
        <dbReference type="EC" id="2.1.1.63"/>
    </reaction>
</comment>
<dbReference type="CDD" id="cd06445">
    <property type="entry name" value="ATase"/>
    <property type="match status" value="1"/>
</dbReference>
<dbReference type="Pfam" id="PF01035">
    <property type="entry name" value="DNA_binding_1"/>
    <property type="match status" value="1"/>
</dbReference>
<dbReference type="InterPro" id="IPR036217">
    <property type="entry name" value="MethylDNA_cys_MeTrfase_DNAb"/>
</dbReference>
<dbReference type="SUPFAM" id="SSF53155">
    <property type="entry name" value="Methylated DNA-protein cysteine methyltransferase domain"/>
    <property type="match status" value="1"/>
</dbReference>
<dbReference type="Gene3D" id="1.10.10.10">
    <property type="entry name" value="Winged helix-like DNA-binding domain superfamily/Winged helix DNA-binding domain"/>
    <property type="match status" value="1"/>
</dbReference>
<dbReference type="NCBIfam" id="TIGR00589">
    <property type="entry name" value="ogt"/>
    <property type="match status" value="1"/>
</dbReference>
<dbReference type="InterPro" id="IPR036631">
    <property type="entry name" value="MGMT_N_sf"/>
</dbReference>